<proteinExistence type="predicted"/>
<keyword evidence="5" id="KW-1185">Reference proteome</keyword>
<dbReference type="PANTHER" id="PTHR34293:SF1">
    <property type="entry name" value="HTH-TYPE TRANSCRIPTIONAL REGULATOR TRMBL2"/>
    <property type="match status" value="1"/>
</dbReference>
<feature type="domain" description="DUF7436" evidence="3">
    <location>
        <begin position="130"/>
        <end position="287"/>
    </location>
</feature>
<feature type="domain" description="Transcription regulator TrmB N-terminal" evidence="2">
    <location>
        <begin position="21"/>
        <end position="87"/>
    </location>
</feature>
<dbReference type="InterPro" id="IPR036388">
    <property type="entry name" value="WH-like_DNA-bd_sf"/>
</dbReference>
<dbReference type="InterPro" id="IPR055859">
    <property type="entry name" value="DUF7436"/>
</dbReference>
<keyword evidence="1" id="KW-0175">Coiled coil</keyword>
<dbReference type="Pfam" id="PF24217">
    <property type="entry name" value="DUF7436"/>
    <property type="match status" value="1"/>
</dbReference>
<evidence type="ECO:0000259" key="3">
    <source>
        <dbReference type="Pfam" id="PF24217"/>
    </source>
</evidence>
<evidence type="ECO:0000313" key="5">
    <source>
        <dbReference type="Proteomes" id="UP000010866"/>
    </source>
</evidence>
<dbReference type="STRING" id="867904.Metho_1349"/>
<dbReference type="InterPro" id="IPR002831">
    <property type="entry name" value="Tscrpt_reg_TrmB_N"/>
</dbReference>
<dbReference type="EMBL" id="CP003362">
    <property type="protein sequence ID" value="AGB49567.1"/>
    <property type="molecule type" value="Genomic_DNA"/>
</dbReference>
<evidence type="ECO:0000313" key="4">
    <source>
        <dbReference type="EMBL" id="AGB49567.1"/>
    </source>
</evidence>
<dbReference type="InterPro" id="IPR051797">
    <property type="entry name" value="TrmB-like"/>
</dbReference>
<dbReference type="GeneID" id="14407158"/>
<dbReference type="PANTHER" id="PTHR34293">
    <property type="entry name" value="HTH-TYPE TRANSCRIPTIONAL REGULATOR TRMBL2"/>
    <property type="match status" value="1"/>
</dbReference>
<evidence type="ECO:0000259" key="2">
    <source>
        <dbReference type="Pfam" id="PF01978"/>
    </source>
</evidence>
<dbReference type="AlphaFoldDB" id="L0KVU1"/>
<accession>L0KVU1</accession>
<dbReference type="InterPro" id="IPR036390">
    <property type="entry name" value="WH_DNA-bd_sf"/>
</dbReference>
<evidence type="ECO:0000256" key="1">
    <source>
        <dbReference type="SAM" id="Coils"/>
    </source>
</evidence>
<dbReference type="Proteomes" id="UP000010866">
    <property type="component" value="Chromosome"/>
</dbReference>
<gene>
    <name evidence="4" type="ordered locus">Metho_1349</name>
</gene>
<sequence>MGFSLHNKPQSSSTIEYEQWLRNAGFNKYEAAAYLTLLKEGFTDANLLSKRSKIPTGKIYAVLDNLENMGFVEVQHSRPKKYRAIEANLAFENFFMRKENEMQRELSTLRKTVDDLKKALSHYNIQEEREKYFWSAAMGDEEVMKMIKNVYHEAKNEICVVVPGNIRSMESNQFKNMFASMFHDTLLPLVKKGIKIRMIDPNPTLSEALREWHNSAEDEVLIQNLSEHLEVKALDTPNRFILIDLDLVILEINDPLSVDKIFGMIKIYDRELSNELHVKFEEFWQKGKNQLSYNYSY</sequence>
<dbReference type="SUPFAM" id="SSF46785">
    <property type="entry name" value="Winged helix' DNA-binding domain"/>
    <property type="match status" value="1"/>
</dbReference>
<dbReference type="Gene3D" id="1.10.10.10">
    <property type="entry name" value="Winged helix-like DNA-binding domain superfamily/Winged helix DNA-binding domain"/>
    <property type="match status" value="1"/>
</dbReference>
<organism evidence="4 5">
    <name type="scientific">Methanomethylovorans hollandica (strain DSM 15978 / NBRC 107637 / DMS1)</name>
    <dbReference type="NCBI Taxonomy" id="867904"/>
    <lineage>
        <taxon>Archaea</taxon>
        <taxon>Methanobacteriati</taxon>
        <taxon>Methanobacteriota</taxon>
        <taxon>Stenosarchaea group</taxon>
        <taxon>Methanomicrobia</taxon>
        <taxon>Methanosarcinales</taxon>
        <taxon>Methanosarcinaceae</taxon>
        <taxon>Methanomethylovorans</taxon>
    </lineage>
</organism>
<dbReference type="Pfam" id="PF01978">
    <property type="entry name" value="TrmB"/>
    <property type="match status" value="1"/>
</dbReference>
<reference evidence="5" key="1">
    <citation type="submission" date="2012-02" db="EMBL/GenBank/DDBJ databases">
        <title>Complete sequence of chromosome of Methanomethylovorans hollandica DSM 15978.</title>
        <authorList>
            <person name="Lucas S."/>
            <person name="Copeland A."/>
            <person name="Lapidus A."/>
            <person name="Glavina del Rio T."/>
            <person name="Dalin E."/>
            <person name="Tice H."/>
            <person name="Bruce D."/>
            <person name="Goodwin L."/>
            <person name="Pitluck S."/>
            <person name="Peters L."/>
            <person name="Mikhailova N."/>
            <person name="Held B."/>
            <person name="Kyrpides N."/>
            <person name="Mavromatis K."/>
            <person name="Ivanova N."/>
            <person name="Brettin T."/>
            <person name="Detter J.C."/>
            <person name="Han C."/>
            <person name="Larimer F."/>
            <person name="Land M."/>
            <person name="Hauser L."/>
            <person name="Markowitz V."/>
            <person name="Cheng J.-F."/>
            <person name="Hugenholtz P."/>
            <person name="Woyke T."/>
            <person name="Wu D."/>
            <person name="Spring S."/>
            <person name="Schroeder M."/>
            <person name="Brambilla E."/>
            <person name="Klenk H.-P."/>
            <person name="Eisen J.A."/>
        </authorList>
    </citation>
    <scope>NUCLEOTIDE SEQUENCE [LARGE SCALE GENOMIC DNA]</scope>
    <source>
        <strain evidence="5">DSM 15978 / NBRC 107637 / DMS1</strain>
    </source>
</reference>
<feature type="coiled-coil region" evidence="1">
    <location>
        <begin position="99"/>
        <end position="126"/>
    </location>
</feature>
<protein>
    <submittedName>
        <fullName evidence="4">Putative transcriptional regulator</fullName>
    </submittedName>
</protein>
<dbReference type="HOGENOM" id="CLU_072493_0_0_2"/>
<name>L0KVU1_METHD</name>
<dbReference type="RefSeq" id="WP_015324733.1">
    <property type="nucleotide sequence ID" value="NC_019977.1"/>
</dbReference>
<dbReference type="KEGG" id="mhz:Metho_1349"/>
<dbReference type="OrthoDB" id="202962at2157"/>